<feature type="compositionally biased region" description="Basic and acidic residues" evidence="1">
    <location>
        <begin position="93"/>
        <end position="104"/>
    </location>
</feature>
<name>A0ABQ0CKP3_9HYPO</name>
<comment type="caution">
    <text evidence="2">The sequence shown here is derived from an EMBL/GenBank/DDBJ whole genome shotgun (WGS) entry which is preliminary data.</text>
</comment>
<gene>
    <name evidence="2" type="primary">g2231</name>
    <name evidence="2" type="ORF">EsDP_00002231</name>
</gene>
<organism evidence="2 3">
    <name type="scientific">Epichloe bromicola</name>
    <dbReference type="NCBI Taxonomy" id="79588"/>
    <lineage>
        <taxon>Eukaryota</taxon>
        <taxon>Fungi</taxon>
        <taxon>Dikarya</taxon>
        <taxon>Ascomycota</taxon>
        <taxon>Pezizomycotina</taxon>
        <taxon>Sordariomycetes</taxon>
        <taxon>Hypocreomycetidae</taxon>
        <taxon>Hypocreales</taxon>
        <taxon>Clavicipitaceae</taxon>
        <taxon>Epichloe</taxon>
    </lineage>
</organism>
<dbReference type="Proteomes" id="UP001562357">
    <property type="component" value="Unassembled WGS sequence"/>
</dbReference>
<evidence type="ECO:0000313" key="3">
    <source>
        <dbReference type="Proteomes" id="UP001562357"/>
    </source>
</evidence>
<protein>
    <submittedName>
        <fullName evidence="2">Uncharacterized protein</fullName>
    </submittedName>
</protein>
<feature type="region of interest" description="Disordered" evidence="1">
    <location>
        <begin position="1"/>
        <end position="20"/>
    </location>
</feature>
<keyword evidence="3" id="KW-1185">Reference proteome</keyword>
<feature type="region of interest" description="Disordered" evidence="1">
    <location>
        <begin position="84"/>
        <end position="104"/>
    </location>
</feature>
<accession>A0ABQ0CKP3</accession>
<sequence length="210" mass="22921">MIPRPPTPPRASQRPPSDIPVLTSVTPAMYVPTPPDFFAQTFEAPTTREAHLAASLATLDAHASAVKANILSLTRRECIRIAREAPASQQADSPERKGLHPDDRRSMIANMEAPRGSAAGRELPAVPDFDTWPAFGPEGATDIRMMATVSRTMIEMSGYERHVGLVKAGYAEALEKERGKERGKGGKTVEMDIDVRLPAETDMMMGERRS</sequence>
<evidence type="ECO:0000313" key="2">
    <source>
        <dbReference type="EMBL" id="GAB0133837.1"/>
    </source>
</evidence>
<dbReference type="EMBL" id="BAAFGZ010000057">
    <property type="protein sequence ID" value="GAB0133837.1"/>
    <property type="molecule type" value="Genomic_DNA"/>
</dbReference>
<reference evidence="3" key="1">
    <citation type="submission" date="2024-06" db="EMBL/GenBank/DDBJ databases">
        <title>Draft Genome Sequences of Epichloe bromicola Strains Isolated from Elymus ciliaris.</title>
        <authorList>
            <consortium name="Epichloe bromicola genome sequencing consortium"/>
            <person name="Miura A."/>
            <person name="Imano S."/>
            <person name="Ashida A."/>
            <person name="Sato I."/>
            <person name="Chiba S."/>
            <person name="Tanaka A."/>
            <person name="Camagna M."/>
            <person name="Takemoto D."/>
        </authorList>
    </citation>
    <scope>NUCLEOTIDE SEQUENCE [LARGE SCALE GENOMIC DNA]</scope>
    <source>
        <strain evidence="3">DP</strain>
    </source>
</reference>
<proteinExistence type="predicted"/>
<evidence type="ECO:0000256" key="1">
    <source>
        <dbReference type="SAM" id="MobiDB-lite"/>
    </source>
</evidence>